<feature type="chain" id="PRO_5017600435" evidence="1">
    <location>
        <begin position="19"/>
        <end position="619"/>
    </location>
</feature>
<evidence type="ECO:0000313" key="3">
    <source>
        <dbReference type="EMBL" id="HCV80340.1"/>
    </source>
</evidence>
<evidence type="ECO:0000259" key="2">
    <source>
        <dbReference type="Pfam" id="PF19081"/>
    </source>
</evidence>
<dbReference type="Pfam" id="PF13585">
    <property type="entry name" value="CHU_C"/>
    <property type="match status" value="1"/>
</dbReference>
<feature type="signal peptide" evidence="1">
    <location>
        <begin position="1"/>
        <end position="18"/>
    </location>
</feature>
<keyword evidence="1" id="KW-0732">Signal</keyword>
<dbReference type="NCBIfam" id="TIGR04131">
    <property type="entry name" value="Bac_Flav_CTERM"/>
    <property type="match status" value="1"/>
</dbReference>
<reference evidence="3 4" key="1">
    <citation type="journal article" date="2018" name="Nat. Biotechnol.">
        <title>A standardized bacterial taxonomy based on genome phylogeny substantially revises the tree of life.</title>
        <authorList>
            <person name="Parks D.H."/>
            <person name="Chuvochina M."/>
            <person name="Waite D.W."/>
            <person name="Rinke C."/>
            <person name="Skarshewski A."/>
            <person name="Chaumeil P.A."/>
            <person name="Hugenholtz P."/>
        </authorList>
    </citation>
    <scope>NUCLEOTIDE SEQUENCE [LARGE SCALE GENOMIC DNA]</scope>
    <source>
        <strain evidence="3">UBA9359</strain>
    </source>
</reference>
<dbReference type="Gene3D" id="2.60.40.2700">
    <property type="match status" value="1"/>
</dbReference>
<comment type="caution">
    <text evidence="3">The sequence shown here is derived from an EMBL/GenBank/DDBJ whole genome shotgun (WGS) entry which is preliminary data.</text>
</comment>
<dbReference type="EMBL" id="DPMF01000102">
    <property type="protein sequence ID" value="HCV80340.1"/>
    <property type="molecule type" value="Genomic_DNA"/>
</dbReference>
<gene>
    <name evidence="3" type="ORF">DGQ38_04760</name>
</gene>
<dbReference type="AlphaFoldDB" id="A0A3D5IZ83"/>
<proteinExistence type="predicted"/>
<dbReference type="Gene3D" id="2.60.120.260">
    <property type="entry name" value="Galactose-binding domain-like"/>
    <property type="match status" value="1"/>
</dbReference>
<dbReference type="InterPro" id="IPR026341">
    <property type="entry name" value="T9SS_type_B"/>
</dbReference>
<protein>
    <submittedName>
        <fullName evidence="3">T9SS C-terminal target domain-containing protein</fullName>
    </submittedName>
</protein>
<dbReference type="RefSeq" id="WP_013072044.1">
    <property type="nucleotide sequence ID" value="NZ_CAJXAW010000084.1"/>
</dbReference>
<dbReference type="Proteomes" id="UP000264330">
    <property type="component" value="Unassembled WGS sequence"/>
</dbReference>
<organism evidence="3 4">
    <name type="scientific">Zunongwangia profunda</name>
    <dbReference type="NCBI Taxonomy" id="398743"/>
    <lineage>
        <taxon>Bacteria</taxon>
        <taxon>Pseudomonadati</taxon>
        <taxon>Bacteroidota</taxon>
        <taxon>Flavobacteriia</taxon>
        <taxon>Flavobacteriales</taxon>
        <taxon>Flavobacteriaceae</taxon>
        <taxon>Zunongwangia</taxon>
    </lineage>
</organism>
<evidence type="ECO:0000256" key="1">
    <source>
        <dbReference type="SAM" id="SignalP"/>
    </source>
</evidence>
<accession>A0A3D5IZ83</accession>
<dbReference type="Pfam" id="PF19081">
    <property type="entry name" value="Ig_7"/>
    <property type="match status" value="1"/>
</dbReference>
<dbReference type="InterPro" id="IPR044023">
    <property type="entry name" value="Ig_7"/>
</dbReference>
<name>A0A3D5IZ83_9FLAO</name>
<feature type="domain" description="Ig-like" evidence="2">
    <location>
        <begin position="318"/>
        <end position="398"/>
    </location>
</feature>
<sequence length="619" mass="68656">MRLFIIFLFLSFAIPAKAQLGFCGGSKGDPIFQFDFSNSGASFQQYTTYNLVAQSPQDGSYTVSSNLDIQSDSWHNYFPQTTVSNGNAMIVNASYEAGLFFEIDIPNLCENTTYEFSAFLMNVYDRASNICENGGIPINVRFEIWDETNTELINSGDTGNIPSTTSPQWDLYGLTFQTEPGQEKVILKIYNNGEGGCGNDLAIDDIVFRSCGDLTIIEGPDTETTAIGLCEENSPGNYTLTATPDNSVYQDHFYQWQSRLEGEEFADIPGATNRLYSASNITKTTYYRVKVAEDPVNLSNVYCSSASEEFSILFIESPTAPVSAGDVDWCDNLGAATLSVRATGEQQIAWYDAETGGNRIAEGTSFQSEREGTYYAEAFYKDYDCEVSQRTAVRLTINESPVVADEMLQICPEGTLILEAKLPNLAYNWSTGETTAQIVIDAPGIYSVEVISPESCSSIKTFEVRLVDDAQIAEVTSDDRSVRIMPQNEGEFEYSLDGINYQRSNIFQNIDGGIYTAFMRDLANCKIVNLEFPHIVIPKVITPNGDGYNDNFNLNGVDYFSASVIAIFDRYGTLITTGSGAGFKWDGSFNGQQLPEGEYWYRIRIAEFKEIKGHFSLLR</sequence>
<evidence type="ECO:0000313" key="4">
    <source>
        <dbReference type="Proteomes" id="UP000264330"/>
    </source>
</evidence>
<dbReference type="OMA" id="CENTPYE"/>